<evidence type="ECO:0000256" key="5">
    <source>
        <dbReference type="ARBA" id="ARBA00022519"/>
    </source>
</evidence>
<comment type="similarity">
    <text evidence="2">Belongs to the amino acid-polyamine-organocation (APC) superfamily. Amino acid transporter (AAT) (TC 2.A.3.1) family.</text>
</comment>
<evidence type="ECO:0000256" key="8">
    <source>
        <dbReference type="ARBA" id="ARBA00022989"/>
    </source>
</evidence>
<feature type="transmembrane region" description="Helical" evidence="10">
    <location>
        <begin position="130"/>
        <end position="151"/>
    </location>
</feature>
<evidence type="ECO:0000256" key="1">
    <source>
        <dbReference type="ARBA" id="ARBA00004429"/>
    </source>
</evidence>
<feature type="transmembrane region" description="Helical" evidence="10">
    <location>
        <begin position="337"/>
        <end position="359"/>
    </location>
</feature>
<gene>
    <name evidence="12" type="ORF">BLIN9172_01978</name>
</gene>
<feature type="transmembrane region" description="Helical" evidence="10">
    <location>
        <begin position="246"/>
        <end position="267"/>
    </location>
</feature>
<feature type="transmembrane region" description="Helical" evidence="10">
    <location>
        <begin position="279"/>
        <end position="305"/>
    </location>
</feature>
<proteinExistence type="inferred from homology"/>
<keyword evidence="6 10" id="KW-0812">Transmembrane</keyword>
<keyword evidence="7" id="KW-0029">Amino-acid transport</keyword>
<feature type="transmembrane region" description="Helical" evidence="10">
    <location>
        <begin position="365"/>
        <end position="387"/>
    </location>
</feature>
<dbReference type="PIRSF" id="PIRSF006060">
    <property type="entry name" value="AA_transporter"/>
    <property type="match status" value="1"/>
</dbReference>
<dbReference type="RefSeq" id="WP_101554918.1">
    <property type="nucleotide sequence ID" value="NZ_FXYY01000010.1"/>
</dbReference>
<keyword evidence="9 10" id="KW-0472">Membrane</keyword>
<feature type="transmembrane region" description="Helical" evidence="10">
    <location>
        <begin position="433"/>
        <end position="452"/>
    </location>
</feature>
<feature type="transmembrane region" description="Helical" evidence="10">
    <location>
        <begin position="94"/>
        <end position="124"/>
    </location>
</feature>
<evidence type="ECO:0000256" key="4">
    <source>
        <dbReference type="ARBA" id="ARBA00022475"/>
    </source>
</evidence>
<organism evidence="12 13">
    <name type="scientific">Brevibacterium linens ATCC 9172</name>
    <dbReference type="NCBI Taxonomy" id="1255617"/>
    <lineage>
        <taxon>Bacteria</taxon>
        <taxon>Bacillati</taxon>
        <taxon>Actinomycetota</taxon>
        <taxon>Actinomycetes</taxon>
        <taxon>Micrococcales</taxon>
        <taxon>Brevibacteriaceae</taxon>
        <taxon>Brevibacterium</taxon>
    </lineage>
</organism>
<evidence type="ECO:0000256" key="3">
    <source>
        <dbReference type="ARBA" id="ARBA00022448"/>
    </source>
</evidence>
<feature type="transmembrane region" description="Helical" evidence="10">
    <location>
        <begin position="407"/>
        <end position="427"/>
    </location>
</feature>
<dbReference type="GO" id="GO:0006865">
    <property type="term" value="P:amino acid transport"/>
    <property type="evidence" value="ECO:0007669"/>
    <property type="project" value="UniProtKB-KW"/>
</dbReference>
<comment type="subcellular location">
    <subcellularLocation>
        <location evidence="1">Cell inner membrane</location>
        <topology evidence="1">Multi-pass membrane protein</topology>
    </subcellularLocation>
</comment>
<dbReference type="PANTHER" id="PTHR43495">
    <property type="entry name" value="GABA PERMEASE"/>
    <property type="match status" value="1"/>
</dbReference>
<dbReference type="PROSITE" id="PS00218">
    <property type="entry name" value="AMINO_ACID_PERMEASE_1"/>
    <property type="match status" value="1"/>
</dbReference>
<feature type="transmembrane region" description="Helical" evidence="10">
    <location>
        <begin position="204"/>
        <end position="225"/>
    </location>
</feature>
<evidence type="ECO:0000256" key="9">
    <source>
        <dbReference type="ARBA" id="ARBA00023136"/>
    </source>
</evidence>
<dbReference type="InterPro" id="IPR004840">
    <property type="entry name" value="Amino_acid_permease_CS"/>
</dbReference>
<feature type="transmembrane region" description="Helical" evidence="10">
    <location>
        <begin position="163"/>
        <end position="184"/>
    </location>
</feature>
<dbReference type="Gene3D" id="1.20.1740.10">
    <property type="entry name" value="Amino acid/polyamine transporter I"/>
    <property type="match status" value="1"/>
</dbReference>
<keyword evidence="5" id="KW-0997">Cell inner membrane</keyword>
<feature type="transmembrane region" description="Helical" evidence="10">
    <location>
        <begin position="21"/>
        <end position="39"/>
    </location>
</feature>
<sequence>MVSADEHGENAGLKRGLTARHIRFMALGSAIGTGLFMGSSESIQSAGPAVLLAYIIGGAAVFMVMRALGELVVRHPVSGSFGQYASHYLHPFAGFLVGWTFAFEMVLVAVFDATAIGVYMGFWFPEVPRWIWVLAVVFFIAAINMIGVKVFGELEFWFALIKIVTIIALIASGIAIIIFGFGIADHDHMGPQALFDHGGFFPNGIWGLLTSFTIVMFAFGGVEIIGVTAGEAQNPKKVIPAAINSVPVRILLFYVLTLGVIMCILPWNQITSDVSPFVAIFDSVGFTAAAAVLQVVLITAALSAMNADIYGAGRMLHGLAEQGQAPRSFARTSRNGVPVMTVITMVVALLVGVLLNYLYPDQALFLLGALATFATLLVWLVILAAHLRMKRAITRENRLPSEFPVPLWPLGSWLTVAFILFVLVMVVPDSRPALWVGLLWALALWLCYLAFVRGDGRRPHELSDRTEPMGSGTNWCLSSWHPMGSVRLTASDAEG</sequence>
<name>A0A2H1JBK9_BRELN</name>
<dbReference type="PANTHER" id="PTHR43495:SF4">
    <property type="entry name" value="AROMATIC AMINO ACID TRANSPORT PROTEIN AROP"/>
    <property type="match status" value="1"/>
</dbReference>
<evidence type="ECO:0000256" key="7">
    <source>
        <dbReference type="ARBA" id="ARBA00022970"/>
    </source>
</evidence>
<keyword evidence="8 10" id="KW-1133">Transmembrane helix</keyword>
<evidence type="ECO:0000256" key="2">
    <source>
        <dbReference type="ARBA" id="ARBA00008583"/>
    </source>
</evidence>
<accession>A0A2H1JBK9</accession>
<dbReference type="GO" id="GO:0055085">
    <property type="term" value="P:transmembrane transport"/>
    <property type="evidence" value="ECO:0007669"/>
    <property type="project" value="InterPro"/>
</dbReference>
<dbReference type="AlphaFoldDB" id="A0A2H1JBK9"/>
<dbReference type="InterPro" id="IPR004841">
    <property type="entry name" value="AA-permease/SLC12A_dom"/>
</dbReference>
<evidence type="ECO:0000256" key="6">
    <source>
        <dbReference type="ARBA" id="ARBA00022692"/>
    </source>
</evidence>
<feature type="transmembrane region" description="Helical" evidence="10">
    <location>
        <begin position="51"/>
        <end position="73"/>
    </location>
</feature>
<keyword evidence="4" id="KW-1003">Cell membrane</keyword>
<dbReference type="GO" id="GO:0005886">
    <property type="term" value="C:plasma membrane"/>
    <property type="evidence" value="ECO:0007669"/>
    <property type="project" value="UniProtKB-SubCell"/>
</dbReference>
<evidence type="ECO:0000313" key="13">
    <source>
        <dbReference type="Proteomes" id="UP000234641"/>
    </source>
</evidence>
<keyword evidence="3" id="KW-0813">Transport</keyword>
<protein>
    <submittedName>
        <fullName evidence="12">Histidine transporter</fullName>
    </submittedName>
</protein>
<evidence type="ECO:0000256" key="10">
    <source>
        <dbReference type="SAM" id="Phobius"/>
    </source>
</evidence>
<dbReference type="Pfam" id="PF00324">
    <property type="entry name" value="AA_permease"/>
    <property type="match status" value="1"/>
</dbReference>
<evidence type="ECO:0000259" key="11">
    <source>
        <dbReference type="Pfam" id="PF00324"/>
    </source>
</evidence>
<dbReference type="Proteomes" id="UP000234641">
    <property type="component" value="Unassembled WGS sequence"/>
</dbReference>
<evidence type="ECO:0000313" key="12">
    <source>
        <dbReference type="EMBL" id="SMX84849.1"/>
    </source>
</evidence>
<dbReference type="EMBL" id="FXYY01000010">
    <property type="protein sequence ID" value="SMX84849.1"/>
    <property type="molecule type" value="Genomic_DNA"/>
</dbReference>
<feature type="domain" description="Amino acid permease/ SLC12A" evidence="11">
    <location>
        <begin position="21"/>
        <end position="426"/>
    </location>
</feature>
<dbReference type="FunFam" id="1.20.1740.10:FF:000001">
    <property type="entry name" value="Amino acid permease"/>
    <property type="match status" value="1"/>
</dbReference>
<reference evidence="12 13" key="1">
    <citation type="submission" date="2017-03" db="EMBL/GenBank/DDBJ databases">
        <authorList>
            <person name="Afonso C.L."/>
            <person name="Miller P.J."/>
            <person name="Scott M.A."/>
            <person name="Spackman E."/>
            <person name="Goraichik I."/>
            <person name="Dimitrov K.M."/>
            <person name="Suarez D.L."/>
            <person name="Swayne D.E."/>
        </authorList>
    </citation>
    <scope>NUCLEOTIDE SEQUENCE [LARGE SCALE GENOMIC DNA]</scope>
    <source>
        <strain evidence="12 13">ATCC 9172</strain>
    </source>
</reference>